<gene>
    <name evidence="12" type="ORF">F4556_002840</name>
</gene>
<evidence type="ECO:0000256" key="1">
    <source>
        <dbReference type="ARBA" id="ARBA00005957"/>
    </source>
</evidence>
<dbReference type="Gene3D" id="3.40.630.10">
    <property type="entry name" value="Zn peptidases"/>
    <property type="match status" value="1"/>
</dbReference>
<feature type="domain" description="PA" evidence="10">
    <location>
        <begin position="148"/>
        <end position="234"/>
    </location>
</feature>
<dbReference type="Proteomes" id="UP000573327">
    <property type="component" value="Unassembled WGS sequence"/>
</dbReference>
<evidence type="ECO:0000256" key="2">
    <source>
        <dbReference type="ARBA" id="ARBA00022438"/>
    </source>
</evidence>
<keyword evidence="5 9" id="KW-0732">Signal</keyword>
<evidence type="ECO:0000313" key="13">
    <source>
        <dbReference type="Proteomes" id="UP000573327"/>
    </source>
</evidence>
<dbReference type="PANTHER" id="PTHR12147">
    <property type="entry name" value="METALLOPEPTIDASE M28 FAMILY MEMBER"/>
    <property type="match status" value="1"/>
</dbReference>
<dbReference type="GO" id="GO:0004180">
    <property type="term" value="F:carboxypeptidase activity"/>
    <property type="evidence" value="ECO:0007669"/>
    <property type="project" value="UniProtKB-KW"/>
</dbReference>
<dbReference type="Gene3D" id="3.50.30.30">
    <property type="match status" value="1"/>
</dbReference>
<keyword evidence="3" id="KW-0645">Protease</keyword>
<dbReference type="PROSITE" id="PS51318">
    <property type="entry name" value="TAT"/>
    <property type="match status" value="1"/>
</dbReference>
<dbReference type="GO" id="GO:0008235">
    <property type="term" value="F:metalloexopeptidase activity"/>
    <property type="evidence" value="ECO:0007669"/>
    <property type="project" value="InterPro"/>
</dbReference>
<keyword evidence="4" id="KW-0479">Metal-binding</keyword>
<dbReference type="PANTHER" id="PTHR12147:SF26">
    <property type="entry name" value="PEPTIDASE M28 DOMAIN-CONTAINING PROTEIN"/>
    <property type="match status" value="1"/>
</dbReference>
<comment type="caution">
    <text evidence="12">The sequence shown here is derived from an EMBL/GenBank/DDBJ whole genome shotgun (WGS) entry which is preliminary data.</text>
</comment>
<proteinExistence type="inferred from homology"/>
<evidence type="ECO:0000313" key="12">
    <source>
        <dbReference type="EMBL" id="MBB4947305.1"/>
    </source>
</evidence>
<evidence type="ECO:0000256" key="8">
    <source>
        <dbReference type="SAM" id="MobiDB-lite"/>
    </source>
</evidence>
<comment type="similarity">
    <text evidence="1">Belongs to the peptidase M28 family. M28A subfamily.</text>
</comment>
<dbReference type="Pfam" id="PF04389">
    <property type="entry name" value="Peptidase_M28"/>
    <property type="match status" value="1"/>
</dbReference>
<keyword evidence="7" id="KW-0862">Zinc</keyword>
<dbReference type="InterPro" id="IPR045175">
    <property type="entry name" value="M28_fam"/>
</dbReference>
<dbReference type="SUPFAM" id="SSF53187">
    <property type="entry name" value="Zn-dependent exopeptidases"/>
    <property type="match status" value="1"/>
</dbReference>
<accession>A0A7W7SB93</accession>
<keyword evidence="2" id="KW-0031">Aminopeptidase</keyword>
<evidence type="ECO:0000259" key="11">
    <source>
        <dbReference type="Pfam" id="PF04389"/>
    </source>
</evidence>
<evidence type="ECO:0000256" key="3">
    <source>
        <dbReference type="ARBA" id="ARBA00022670"/>
    </source>
</evidence>
<evidence type="ECO:0000256" key="9">
    <source>
        <dbReference type="SAM" id="SignalP"/>
    </source>
</evidence>
<dbReference type="InterPro" id="IPR006311">
    <property type="entry name" value="TAT_signal"/>
</dbReference>
<dbReference type="GO" id="GO:0046872">
    <property type="term" value="F:metal ion binding"/>
    <property type="evidence" value="ECO:0007669"/>
    <property type="project" value="UniProtKB-KW"/>
</dbReference>
<evidence type="ECO:0000256" key="6">
    <source>
        <dbReference type="ARBA" id="ARBA00022801"/>
    </source>
</evidence>
<dbReference type="InterPro" id="IPR041756">
    <property type="entry name" value="M28_SGAP-like"/>
</dbReference>
<dbReference type="InterPro" id="IPR007484">
    <property type="entry name" value="Peptidase_M28"/>
</dbReference>
<dbReference type="GO" id="GO:0004177">
    <property type="term" value="F:aminopeptidase activity"/>
    <property type="evidence" value="ECO:0007669"/>
    <property type="project" value="UniProtKB-KW"/>
</dbReference>
<evidence type="ECO:0000256" key="7">
    <source>
        <dbReference type="ARBA" id="ARBA00022833"/>
    </source>
</evidence>
<keyword evidence="12" id="KW-0121">Carboxypeptidase</keyword>
<reference evidence="12 13" key="1">
    <citation type="submission" date="2020-08" db="EMBL/GenBank/DDBJ databases">
        <title>Sequencing the genomes of 1000 actinobacteria strains.</title>
        <authorList>
            <person name="Klenk H.-P."/>
        </authorList>
    </citation>
    <scope>NUCLEOTIDE SEQUENCE [LARGE SCALE GENOMIC DNA]</scope>
    <source>
        <strain evidence="12 13">DSM 44786</strain>
    </source>
</reference>
<dbReference type="InterPro" id="IPR003137">
    <property type="entry name" value="PA_domain"/>
</dbReference>
<protein>
    <submittedName>
        <fullName evidence="12">Zn-dependent M28 family amino/carboxypeptidase</fullName>
    </submittedName>
</protein>
<keyword evidence="13" id="KW-1185">Reference proteome</keyword>
<feature type="domain" description="Peptidase M28" evidence="11">
    <location>
        <begin position="260"/>
        <end position="476"/>
    </location>
</feature>
<dbReference type="GO" id="GO:0006508">
    <property type="term" value="P:proteolysis"/>
    <property type="evidence" value="ECO:0007669"/>
    <property type="project" value="UniProtKB-KW"/>
</dbReference>
<evidence type="ECO:0000256" key="4">
    <source>
        <dbReference type="ARBA" id="ARBA00022723"/>
    </source>
</evidence>
<keyword evidence="6" id="KW-0378">Hydrolase</keyword>
<evidence type="ECO:0000256" key="5">
    <source>
        <dbReference type="ARBA" id="ARBA00022729"/>
    </source>
</evidence>
<feature type="signal peptide" evidence="9">
    <location>
        <begin position="1"/>
        <end position="25"/>
    </location>
</feature>
<feature type="chain" id="PRO_5038539760" evidence="9">
    <location>
        <begin position="26"/>
        <end position="513"/>
    </location>
</feature>
<sequence length="513" mass="52300">MKSRTRRSVGAALAVAALTAPMLFAGATGAAAHGHGPDPARKAAQLAAKLVELSSGSDAWPTLERLQKFADRNGGTRVAGSGGHAESAEYVAAKAREAGLKVSRQEFDYVFNETLAERLAVVSPQAEPLAVTAMTYSASSPDGGLVAPLAVIPVDATPGCEPADFAAGAVTGKIALIMRGGCAFGVKQSTAAAAGAAGVLIYNNADGPLSGTLGDPASARVPAGGLTRAAGEALAARAAAGPVTLNLDIKTRVESRKTYNVFAETRGGDENNTVMVGAHLDSVAAGPGINDNGSGAAGLLEVARGLSARPVANKVRFAWWSAEEFGLVGSKTYVAGLSAAEQKKIRLYLNFDMIASPNSAQFVYDGDDSDRVGSGPGPEGSAQIERLLNGYLDGRRKPHEGADFTGRSDYGPFITAGIPAGGTATGAEGVKSEAQAAKYGGTAGVAFDKCYHQACDTLANFDHRAFDLNIDVIANAVGTYAWDLSSLSQPVTPEHTTGGSAGGGLHEDHDVTE</sequence>
<dbReference type="EMBL" id="JACHJR010000001">
    <property type="protein sequence ID" value="MBB4947305.1"/>
    <property type="molecule type" value="Genomic_DNA"/>
</dbReference>
<dbReference type="InterPro" id="IPR046450">
    <property type="entry name" value="PA_dom_sf"/>
</dbReference>
<organism evidence="12 13">
    <name type="scientific">Kitasatospora gansuensis</name>
    <dbReference type="NCBI Taxonomy" id="258050"/>
    <lineage>
        <taxon>Bacteria</taxon>
        <taxon>Bacillati</taxon>
        <taxon>Actinomycetota</taxon>
        <taxon>Actinomycetes</taxon>
        <taxon>Kitasatosporales</taxon>
        <taxon>Streptomycetaceae</taxon>
        <taxon>Kitasatospora</taxon>
    </lineage>
</organism>
<dbReference type="CDD" id="cd03876">
    <property type="entry name" value="M28_SGAP_like"/>
    <property type="match status" value="1"/>
</dbReference>
<dbReference type="Pfam" id="PF02225">
    <property type="entry name" value="PA"/>
    <property type="match status" value="1"/>
</dbReference>
<evidence type="ECO:0000259" key="10">
    <source>
        <dbReference type="Pfam" id="PF02225"/>
    </source>
</evidence>
<name>A0A7W7SB93_9ACTN</name>
<dbReference type="AlphaFoldDB" id="A0A7W7SB93"/>
<feature type="region of interest" description="Disordered" evidence="8">
    <location>
        <begin position="491"/>
        <end position="513"/>
    </location>
</feature>
<dbReference type="SUPFAM" id="SSF52025">
    <property type="entry name" value="PA domain"/>
    <property type="match status" value="1"/>
</dbReference>